<dbReference type="EMBL" id="JAQMTU010000109">
    <property type="protein sequence ID" value="MDB9488266.1"/>
    <property type="molecule type" value="Genomic_DNA"/>
</dbReference>
<name>A0ABT5A8J9_9CYAN</name>
<evidence type="ECO:0008006" key="3">
    <source>
        <dbReference type="Google" id="ProtNLM"/>
    </source>
</evidence>
<evidence type="ECO:0000313" key="2">
    <source>
        <dbReference type="Proteomes" id="UP001212123"/>
    </source>
</evidence>
<evidence type="ECO:0000313" key="1">
    <source>
        <dbReference type="EMBL" id="MDB9488266.1"/>
    </source>
</evidence>
<proteinExistence type="predicted"/>
<keyword evidence="2" id="KW-1185">Reference proteome</keyword>
<sequence length="133" mass="14497">MKKFHKLLIGTTVIVSMFGWNVNIAKAQSRTTYRCYRDSEGTTRLKPSIPGSVVQTGGCYIPVSFGRCVAHKGLFNFPLPGRPPNPSGFDQCTTVSPKVIEDSATGKKYYFLEDGLPGGMNGEKYGTGVVLQK</sequence>
<gene>
    <name evidence="1" type="ORF">PN492_17215</name>
</gene>
<dbReference type="Proteomes" id="UP001212123">
    <property type="component" value="Unassembled WGS sequence"/>
</dbReference>
<accession>A0ABT5A8J9</accession>
<comment type="caution">
    <text evidence="1">The sequence shown here is derived from an EMBL/GenBank/DDBJ whole genome shotgun (WGS) entry which is preliminary data.</text>
</comment>
<organism evidence="1 2">
    <name type="scientific">Dolichospermum circinale CS-537/01</name>
    <dbReference type="NCBI Taxonomy" id="3021739"/>
    <lineage>
        <taxon>Bacteria</taxon>
        <taxon>Bacillati</taxon>
        <taxon>Cyanobacteriota</taxon>
        <taxon>Cyanophyceae</taxon>
        <taxon>Nostocales</taxon>
        <taxon>Aphanizomenonaceae</taxon>
        <taxon>Dolichospermum</taxon>
        <taxon>Dolichospermum circinale</taxon>
    </lineage>
</organism>
<dbReference type="RefSeq" id="WP_271806042.1">
    <property type="nucleotide sequence ID" value="NZ_JAQMTU010000109.1"/>
</dbReference>
<protein>
    <recommendedName>
        <fullName evidence="3">Secreted protein</fullName>
    </recommendedName>
</protein>
<reference evidence="1 2" key="1">
    <citation type="submission" date="2023-01" db="EMBL/GenBank/DDBJ databases">
        <title>Genomes from the Australian National Cyanobacteria Reference Collection.</title>
        <authorList>
            <person name="Willis A."/>
            <person name="Lee E.M.F."/>
        </authorList>
    </citation>
    <scope>NUCLEOTIDE SEQUENCE [LARGE SCALE GENOMIC DNA]</scope>
    <source>
        <strain evidence="1 2">CS-537/01</strain>
    </source>
</reference>